<reference evidence="6 7" key="1">
    <citation type="journal article" date="2011" name="J. Bacteriol.">
        <title>Genome sequence of the 1,4-dioxane-degrading Pseudonocardia dioxanivorans strain CB1190.</title>
        <authorList>
            <person name="Sales C.M."/>
            <person name="Mahendra S."/>
            <person name="Grostern A."/>
            <person name="Parales R.E."/>
            <person name="Goodwin L.A."/>
            <person name="Woyke T."/>
            <person name="Nolan M."/>
            <person name="Lapidus A."/>
            <person name="Chertkov O."/>
            <person name="Ovchinnikova G."/>
            <person name="Sczyrba A."/>
            <person name="Alvarez-Cohen L."/>
        </authorList>
    </citation>
    <scope>NUCLEOTIDE SEQUENCE [LARGE SCALE GENOMIC DNA]</scope>
    <source>
        <strain evidence="7">ATCC 55486 / DSM 44775 / JCM 13855 / CB1190</strain>
    </source>
</reference>
<evidence type="ECO:0000256" key="3">
    <source>
        <dbReference type="ARBA" id="ARBA00023204"/>
    </source>
</evidence>
<dbReference type="STRING" id="675635.Psed_3321"/>
<evidence type="ECO:0000259" key="5">
    <source>
        <dbReference type="Pfam" id="PF12705"/>
    </source>
</evidence>
<gene>
    <name evidence="6" type="ordered locus">Psed_3321</name>
</gene>
<feature type="compositionally biased region" description="Gly residues" evidence="4">
    <location>
        <begin position="208"/>
        <end position="222"/>
    </location>
</feature>
<name>F4CX70_PSEUX</name>
<feature type="region of interest" description="Disordered" evidence="4">
    <location>
        <begin position="1"/>
        <end position="39"/>
    </location>
</feature>
<dbReference type="AlphaFoldDB" id="F4CX70"/>
<sequence length="371" mass="39865">MCTTGSPAAPRTRVPAPRRDAAAAPGQPRPRRRPALSPSRAVDFRTCPLLYRYRAIDRLPELPGRPQVRGTLVHAVLERLFALPAAERTREAATAMVGPAWVDLVISSPGLADALFATPDPASVDPAAGGEPLAREPDGSEQVAEQGQDRPVPADAGFARWLASVHDLVEAYFVLEDPAAVEAESVELLVETELGPALLPGRETGPETGPGTGPDAGSGAERGPGGGLLLRGFVDRIDVLPGGGLRVVDYKTGRIPQESGEAAAMFQLKFYALALLQLRGTVPDELRLLYLPAGQWLSYSPDADELRRFARVLDALWTAIRTAGREGDFPPRRSGMCRFCRHRERCPEWGGTPPPYPGWPSTDEEPLPDDG</sequence>
<evidence type="ECO:0000256" key="1">
    <source>
        <dbReference type="ARBA" id="ARBA00022763"/>
    </source>
</evidence>
<feature type="region of interest" description="Disordered" evidence="4">
    <location>
        <begin position="348"/>
        <end position="371"/>
    </location>
</feature>
<dbReference type="Gene3D" id="3.90.320.10">
    <property type="match status" value="1"/>
</dbReference>
<dbReference type="InterPro" id="IPR038726">
    <property type="entry name" value="PDDEXK_AddAB-type"/>
</dbReference>
<dbReference type="eggNOG" id="COG2887">
    <property type="taxonomic scope" value="Bacteria"/>
</dbReference>
<dbReference type="Pfam" id="PF12705">
    <property type="entry name" value="PDDEXK_1"/>
    <property type="match status" value="1"/>
</dbReference>
<keyword evidence="6" id="KW-0540">Nuclease</keyword>
<feature type="region of interest" description="Disordered" evidence="4">
    <location>
        <begin position="197"/>
        <end position="222"/>
    </location>
</feature>
<keyword evidence="7" id="KW-1185">Reference proteome</keyword>
<feature type="domain" description="PD-(D/E)XK endonuclease-like" evidence="5">
    <location>
        <begin position="36"/>
        <end position="347"/>
    </location>
</feature>
<accession>F4CX70</accession>
<dbReference type="GO" id="GO:0006281">
    <property type="term" value="P:DNA repair"/>
    <property type="evidence" value="ECO:0007669"/>
    <property type="project" value="UniProtKB-KW"/>
</dbReference>
<dbReference type="InterPro" id="IPR011604">
    <property type="entry name" value="PDDEXK-like_dom_sf"/>
</dbReference>
<evidence type="ECO:0000313" key="6">
    <source>
        <dbReference type="EMBL" id="AEA25511.1"/>
    </source>
</evidence>
<evidence type="ECO:0000256" key="4">
    <source>
        <dbReference type="SAM" id="MobiDB-lite"/>
    </source>
</evidence>
<keyword evidence="1" id="KW-0227">DNA damage</keyword>
<dbReference type="GO" id="GO:0004386">
    <property type="term" value="F:helicase activity"/>
    <property type="evidence" value="ECO:0007669"/>
    <property type="project" value="UniProtKB-KW"/>
</dbReference>
<keyword evidence="2" id="KW-0547">Nucleotide-binding</keyword>
<keyword evidence="2" id="KW-0347">Helicase</keyword>
<keyword evidence="3" id="KW-0234">DNA repair</keyword>
<dbReference type="Proteomes" id="UP000007809">
    <property type="component" value="Chromosome"/>
</dbReference>
<keyword evidence="6" id="KW-0269">Exonuclease</keyword>
<dbReference type="GO" id="GO:0004527">
    <property type="term" value="F:exonuclease activity"/>
    <property type="evidence" value="ECO:0007669"/>
    <property type="project" value="UniProtKB-KW"/>
</dbReference>
<proteinExistence type="predicted"/>
<evidence type="ECO:0000256" key="2">
    <source>
        <dbReference type="ARBA" id="ARBA00022806"/>
    </source>
</evidence>
<dbReference type="SUPFAM" id="SSF52980">
    <property type="entry name" value="Restriction endonuclease-like"/>
    <property type="match status" value="1"/>
</dbReference>
<protein>
    <submittedName>
        <fullName evidence="6">RecB family exonuclease</fullName>
    </submittedName>
</protein>
<keyword evidence="6" id="KW-0378">Hydrolase</keyword>
<dbReference type="HOGENOM" id="CLU_049030_0_0_11"/>
<dbReference type="EMBL" id="CP002593">
    <property type="protein sequence ID" value="AEA25511.1"/>
    <property type="molecule type" value="Genomic_DNA"/>
</dbReference>
<evidence type="ECO:0000313" key="7">
    <source>
        <dbReference type="Proteomes" id="UP000007809"/>
    </source>
</evidence>
<dbReference type="KEGG" id="pdx:Psed_3321"/>
<feature type="compositionally biased region" description="Acidic residues" evidence="4">
    <location>
        <begin position="362"/>
        <end position="371"/>
    </location>
</feature>
<feature type="region of interest" description="Disordered" evidence="4">
    <location>
        <begin position="122"/>
        <end position="151"/>
    </location>
</feature>
<organism evidence="6 7">
    <name type="scientific">Pseudonocardia dioxanivorans (strain ATCC 55486 / DSM 44775 / JCM 13855 / CB1190)</name>
    <dbReference type="NCBI Taxonomy" id="675635"/>
    <lineage>
        <taxon>Bacteria</taxon>
        <taxon>Bacillati</taxon>
        <taxon>Actinomycetota</taxon>
        <taxon>Actinomycetes</taxon>
        <taxon>Pseudonocardiales</taxon>
        <taxon>Pseudonocardiaceae</taxon>
        <taxon>Pseudonocardia</taxon>
    </lineage>
</organism>
<feature type="compositionally biased region" description="Low complexity" evidence="4">
    <location>
        <begin position="197"/>
        <end position="207"/>
    </location>
</feature>
<dbReference type="InterPro" id="IPR011335">
    <property type="entry name" value="Restrct_endonuc-II-like"/>
</dbReference>
<keyword evidence="2" id="KW-0067">ATP-binding</keyword>